<organism evidence="4 5">
    <name type="scientific">Roseiarcus fermentans</name>
    <dbReference type="NCBI Taxonomy" id="1473586"/>
    <lineage>
        <taxon>Bacteria</taxon>
        <taxon>Pseudomonadati</taxon>
        <taxon>Pseudomonadota</taxon>
        <taxon>Alphaproteobacteria</taxon>
        <taxon>Hyphomicrobiales</taxon>
        <taxon>Roseiarcaceae</taxon>
        <taxon>Roseiarcus</taxon>
    </lineage>
</organism>
<evidence type="ECO:0000256" key="1">
    <source>
        <dbReference type="ARBA" id="ARBA00005125"/>
    </source>
</evidence>
<dbReference type="RefSeq" id="WP_113893300.1">
    <property type="nucleotide sequence ID" value="NZ_QNRK01000050.1"/>
</dbReference>
<evidence type="ECO:0000313" key="5">
    <source>
        <dbReference type="Proteomes" id="UP000253529"/>
    </source>
</evidence>
<dbReference type="InterPro" id="IPR020904">
    <property type="entry name" value="Sc_DH/Rdtase_CS"/>
</dbReference>
<dbReference type="Proteomes" id="UP000253529">
    <property type="component" value="Unassembled WGS sequence"/>
</dbReference>
<dbReference type="InterPro" id="IPR001509">
    <property type="entry name" value="Epimerase_deHydtase"/>
</dbReference>
<sequence length="316" mass="33429">MTDAIRDVAASRPSGVRVLVTGAYGLIGHQTVLALRAAGFDAAPTDILSERPADAEFDASPLAIAGIEPLQAYLEAHRIQAIVHAAGISGPMLAKDRPHAVLSTNVGGALDLYEAARLASVRRIVLISSAAAYGDTGEAPVDERTPLAAADAYGVSKISSELIARAYARHGVDSVVLRPSWVYGPRRRTACVIRTMIADALRRQPTRLPYGVGFPRQFVHVEDVAEAIVAALTTPKGTQSAFNVSDGRRFPLDDVAGLICARLPEARIEMAGGPDPDDVLCGPLDISAASAVLGWRPRIGLSTGIDRMISDMSREH</sequence>
<dbReference type="EMBL" id="QNRK01000050">
    <property type="protein sequence ID" value="RBP02687.1"/>
    <property type="molecule type" value="Genomic_DNA"/>
</dbReference>
<dbReference type="InterPro" id="IPR036291">
    <property type="entry name" value="NAD(P)-bd_dom_sf"/>
</dbReference>
<evidence type="ECO:0000259" key="3">
    <source>
        <dbReference type="Pfam" id="PF01370"/>
    </source>
</evidence>
<name>A0A366EJU0_9HYPH</name>
<reference evidence="4 5" key="1">
    <citation type="submission" date="2018-06" db="EMBL/GenBank/DDBJ databases">
        <title>Genomic Encyclopedia of Type Strains, Phase IV (KMG-IV): sequencing the most valuable type-strain genomes for metagenomic binning, comparative biology and taxonomic classification.</title>
        <authorList>
            <person name="Goeker M."/>
        </authorList>
    </citation>
    <scope>NUCLEOTIDE SEQUENCE [LARGE SCALE GENOMIC DNA]</scope>
    <source>
        <strain evidence="4 5">DSM 24875</strain>
    </source>
</reference>
<comment type="pathway">
    <text evidence="1">Bacterial outer membrane biogenesis; LPS O-antigen biosynthesis.</text>
</comment>
<dbReference type="AlphaFoldDB" id="A0A366EJU0"/>
<evidence type="ECO:0000313" key="4">
    <source>
        <dbReference type="EMBL" id="RBP02687.1"/>
    </source>
</evidence>
<protein>
    <submittedName>
        <fullName evidence="4">UDP-glucose 4-epimerase</fullName>
    </submittedName>
</protein>
<comment type="similarity">
    <text evidence="2">Belongs to the NAD(P)-dependent epimerase/dehydratase family.</text>
</comment>
<dbReference type="SUPFAM" id="SSF51735">
    <property type="entry name" value="NAD(P)-binding Rossmann-fold domains"/>
    <property type="match status" value="1"/>
</dbReference>
<feature type="domain" description="NAD-dependent epimerase/dehydratase" evidence="3">
    <location>
        <begin position="18"/>
        <end position="244"/>
    </location>
</feature>
<dbReference type="Pfam" id="PF01370">
    <property type="entry name" value="Epimerase"/>
    <property type="match status" value="1"/>
</dbReference>
<keyword evidence="5" id="KW-1185">Reference proteome</keyword>
<dbReference type="PANTHER" id="PTHR43000">
    <property type="entry name" value="DTDP-D-GLUCOSE 4,6-DEHYDRATASE-RELATED"/>
    <property type="match status" value="1"/>
</dbReference>
<proteinExistence type="inferred from homology"/>
<accession>A0A366EJU0</accession>
<dbReference type="OrthoDB" id="5295702at2"/>
<dbReference type="PROSITE" id="PS00061">
    <property type="entry name" value="ADH_SHORT"/>
    <property type="match status" value="1"/>
</dbReference>
<dbReference type="Gene3D" id="3.40.50.720">
    <property type="entry name" value="NAD(P)-binding Rossmann-like Domain"/>
    <property type="match status" value="1"/>
</dbReference>
<comment type="caution">
    <text evidence="4">The sequence shown here is derived from an EMBL/GenBank/DDBJ whole genome shotgun (WGS) entry which is preliminary data.</text>
</comment>
<evidence type="ECO:0000256" key="2">
    <source>
        <dbReference type="ARBA" id="ARBA00007637"/>
    </source>
</evidence>
<gene>
    <name evidence="4" type="ORF">DFR50_15020</name>
</gene>